<dbReference type="Gene3D" id="3.40.50.620">
    <property type="entry name" value="HUPs"/>
    <property type="match status" value="1"/>
</dbReference>
<dbReference type="EMBL" id="UHBY01000003">
    <property type="protein sequence ID" value="SUL36982.1"/>
    <property type="molecule type" value="Genomic_DNA"/>
</dbReference>
<evidence type="ECO:0000256" key="14">
    <source>
        <dbReference type="ARBA" id="ARBA00048668"/>
    </source>
</evidence>
<evidence type="ECO:0000256" key="1">
    <source>
        <dbReference type="ARBA" id="ARBA00004952"/>
    </source>
</evidence>
<dbReference type="InterPro" id="IPR041525">
    <property type="entry name" value="N/Namide_PRibTrfase"/>
</dbReference>
<dbReference type="NCBIfam" id="NF001979">
    <property type="entry name" value="PRK00768.1"/>
    <property type="match status" value="1"/>
</dbReference>
<dbReference type="InterPro" id="IPR022926">
    <property type="entry name" value="NH(3)-dep_NAD(+)_synth"/>
</dbReference>
<evidence type="ECO:0000256" key="11">
    <source>
        <dbReference type="ARBA" id="ARBA00022840"/>
    </source>
</evidence>
<feature type="binding site" evidence="18">
    <location>
        <begin position="435"/>
        <end position="442"/>
    </location>
    <ligand>
        <name>ATP</name>
        <dbReference type="ChEBI" id="CHEBI:30616"/>
    </ligand>
</feature>
<evidence type="ECO:0000256" key="13">
    <source>
        <dbReference type="ARBA" id="ARBA00023027"/>
    </source>
</evidence>
<evidence type="ECO:0000256" key="3">
    <source>
        <dbReference type="ARBA" id="ARBA00010897"/>
    </source>
</evidence>
<sequence length="661" mass="74644">MQEGELCFGNEPLLRVEAPLIQAQLIETILLNIVNFHTLITTKASRIRQIASNDKLMEFGTRRAQEIDAALWGARAAYIGGFDSTSNVRAGKLFGIPVSGTHAHAFVQTYGDEYVAFKKYAERHKNCVFLVDTFHTLKSGVPNAIKVAKELGDKINFVGIRLDSGDIAYLSKEARRMLDEAGFTETKIIASNDLDEETITSLKAQGAKVDSWGVGTKLITGYDQPALGAVYKLVAIENEDGSYSDRIKLSNNAEKVTTPGKKNVYRIINKKTGKAEGDYITLENENPYDEQPLKLFHPVHTYKMKFIKSFEAIDLHHNIYENGKLVYQMPTEDESREYLALGLQSIWDENKRFLNPQEYPVDLSKACWDNKHKRILKLRNTLRRWKKIMSKLQDVIVQEMKVKKRIDSAEEIMELKQFIKNYVQSHSFIKSLVLGISGGQDSTLVGKLVQMSVNELREEGIDCTFIAVKLPYGVQKDADEVEQALRFIEPDEIVTVNIKPAVDQSVQSLKEAGIVLTDFQKGNEKARERMKVQFSIASNRQGIVVGTDHSAENITGFYTKYGDGAADIAPIFGLNKRQGRQLLAYLGAPKELYEKTPTADLEDDKPQLPDEDALGVTYEAIDNYLEGKPVTPEEQKVIENHYIRNAHKRELAYTRYTWPKS</sequence>
<evidence type="ECO:0000256" key="10">
    <source>
        <dbReference type="ARBA" id="ARBA00022741"/>
    </source>
</evidence>
<dbReference type="GO" id="GO:0003952">
    <property type="term" value="F:NAD+ synthase (glutamine-hydrolyzing) activity"/>
    <property type="evidence" value="ECO:0007669"/>
    <property type="project" value="InterPro"/>
</dbReference>
<dbReference type="GO" id="GO:0005829">
    <property type="term" value="C:cytosol"/>
    <property type="evidence" value="ECO:0007669"/>
    <property type="project" value="TreeGrafter"/>
</dbReference>
<dbReference type="InterPro" id="IPR036068">
    <property type="entry name" value="Nicotinate_pribotase-like_C"/>
</dbReference>
<dbReference type="HAMAP" id="MF_00193">
    <property type="entry name" value="NadE_ammonia_dep"/>
    <property type="match status" value="1"/>
</dbReference>
<gene>
    <name evidence="18 24" type="primary">nadE</name>
    <name evidence="24" type="ORF">NCTC10702_03094</name>
</gene>
<feature type="binding site" description="in other chain" evidence="18">
    <location>
        <position position="527"/>
    </location>
    <ligand>
        <name>deamido-NAD(+)</name>
        <dbReference type="ChEBI" id="CHEBI:58437"/>
        <note>ligand shared between two neighboring subunits</note>
    </ligand>
</feature>
<accession>A0A380EL27</accession>
<dbReference type="NCBIfam" id="TIGR00552">
    <property type="entry name" value="nadE"/>
    <property type="match status" value="1"/>
</dbReference>
<evidence type="ECO:0000259" key="22">
    <source>
        <dbReference type="Pfam" id="PF04095"/>
    </source>
</evidence>
<dbReference type="InterPro" id="IPR022310">
    <property type="entry name" value="NAD/GMP_synthase"/>
</dbReference>
<comment type="similarity">
    <text evidence="3">Belongs to the NAPRTase family.</text>
</comment>
<dbReference type="InterPro" id="IPR041619">
    <property type="entry name" value="NAPRTase_C"/>
</dbReference>
<dbReference type="GO" id="GO:0004359">
    <property type="term" value="F:glutaminase activity"/>
    <property type="evidence" value="ECO:0007669"/>
    <property type="project" value="InterPro"/>
</dbReference>
<dbReference type="InterPro" id="IPR007229">
    <property type="entry name" value="Nic_PRibTrfase-Fam"/>
</dbReference>
<dbReference type="PANTHER" id="PTHR11098">
    <property type="entry name" value="NICOTINATE PHOSPHORIBOSYLTRANSFERASE"/>
    <property type="match status" value="1"/>
</dbReference>
<dbReference type="UniPathway" id="UPA00253">
    <property type="reaction ID" value="UER00333"/>
</dbReference>
<feature type="binding site" evidence="18">
    <location>
        <position position="552"/>
    </location>
    <ligand>
        <name>Mg(2+)</name>
        <dbReference type="ChEBI" id="CHEBI:18420"/>
    </ligand>
</feature>
<dbReference type="NCBIfam" id="TIGR01513">
    <property type="entry name" value="NAPRTase_put"/>
    <property type="match status" value="1"/>
</dbReference>
<dbReference type="Pfam" id="PF04095">
    <property type="entry name" value="NAPRTase"/>
    <property type="match status" value="1"/>
</dbReference>
<dbReference type="SUPFAM" id="SSF54675">
    <property type="entry name" value="Nicotinate/Quinolinate PRTase N-terminal domain-like"/>
    <property type="match status" value="1"/>
</dbReference>
<name>A0A380EL27_STAAU</name>
<evidence type="ECO:0000256" key="19">
    <source>
        <dbReference type="RuleBase" id="RU003811"/>
    </source>
</evidence>
<dbReference type="GO" id="GO:0008795">
    <property type="term" value="F:NAD+ synthase activity"/>
    <property type="evidence" value="ECO:0007669"/>
    <property type="project" value="UniProtKB-UniRule"/>
</dbReference>
<comment type="pathway">
    <text evidence="18">Cofactor biosynthesis; NAD(+) biosynthesis; NAD(+) from deamido-NAD(+) (ammonia route): step 1/1.</text>
</comment>
<keyword evidence="13 18" id="KW-0520">NAD</keyword>
<dbReference type="InterPro" id="IPR006405">
    <property type="entry name" value="Nic_PRibTrfase_pncB"/>
</dbReference>
<feature type="binding site" evidence="18">
    <location>
        <position position="441"/>
    </location>
    <ligand>
        <name>Mg(2+)</name>
        <dbReference type="ChEBI" id="CHEBI:18420"/>
    </ligand>
</feature>
<dbReference type="AlphaFoldDB" id="A0A380EL27"/>
<dbReference type="Pfam" id="PF02540">
    <property type="entry name" value="NAD_synthase"/>
    <property type="match status" value="1"/>
</dbReference>
<feature type="domain" description="Nicotinate/nicotinamide phosphoribosyltransferase" evidence="22">
    <location>
        <begin position="55"/>
        <end position="236"/>
    </location>
</feature>
<dbReference type="NCBIfam" id="NF006695">
    <property type="entry name" value="PRK09243.1-2"/>
    <property type="match status" value="1"/>
</dbReference>
<proteinExistence type="inferred from homology"/>
<dbReference type="SUPFAM" id="SSF51690">
    <property type="entry name" value="Nicotinate/Quinolinate PRTase C-terminal domain-like"/>
    <property type="match status" value="1"/>
</dbReference>
<evidence type="ECO:0000259" key="23">
    <source>
        <dbReference type="Pfam" id="PF17956"/>
    </source>
</evidence>
<keyword evidence="9 18" id="KW-0479">Metal-binding</keyword>
<protein>
    <recommendedName>
        <fullName evidence="17 18">NH(3)-dependent NAD(+) synthetase</fullName>
        <ecNumber evidence="18 20">6.3.1.5</ecNumber>
    </recommendedName>
</protein>
<feature type="binding site" description="in other chain" evidence="18">
    <location>
        <position position="560"/>
    </location>
    <ligand>
        <name>deamido-NAD(+)</name>
        <dbReference type="ChEBI" id="CHEBI:58437"/>
        <note>ligand shared between two neighboring subunits</note>
    </ligand>
</feature>
<dbReference type="GO" id="GO:0005524">
    <property type="term" value="F:ATP binding"/>
    <property type="evidence" value="ECO:0007669"/>
    <property type="project" value="UniProtKB-UniRule"/>
</dbReference>
<keyword evidence="8 24" id="KW-0808">Transferase</keyword>
<evidence type="ECO:0000256" key="9">
    <source>
        <dbReference type="ARBA" id="ARBA00022723"/>
    </source>
</evidence>
<evidence type="ECO:0000313" key="25">
    <source>
        <dbReference type="Proteomes" id="UP000254116"/>
    </source>
</evidence>
<dbReference type="EC" id="6.3.1.5" evidence="18 20"/>
<dbReference type="CDD" id="cd01570">
    <property type="entry name" value="NAPRTase_A"/>
    <property type="match status" value="1"/>
</dbReference>
<feature type="binding site" evidence="18">
    <location>
        <position position="576"/>
    </location>
    <ligand>
        <name>ATP</name>
        <dbReference type="ChEBI" id="CHEBI:30616"/>
    </ligand>
</feature>
<keyword evidence="11 18" id="KW-0067">ATP-binding</keyword>
<comment type="catalytic activity">
    <reaction evidence="14">
        <text>5-phospho-alpha-D-ribose 1-diphosphate + nicotinate + ATP + H2O = nicotinate beta-D-ribonucleotide + ADP + phosphate + diphosphate</text>
        <dbReference type="Rhea" id="RHEA:36163"/>
        <dbReference type="ChEBI" id="CHEBI:15377"/>
        <dbReference type="ChEBI" id="CHEBI:30616"/>
        <dbReference type="ChEBI" id="CHEBI:32544"/>
        <dbReference type="ChEBI" id="CHEBI:33019"/>
        <dbReference type="ChEBI" id="CHEBI:43474"/>
        <dbReference type="ChEBI" id="CHEBI:57502"/>
        <dbReference type="ChEBI" id="CHEBI:58017"/>
        <dbReference type="ChEBI" id="CHEBI:456216"/>
        <dbReference type="EC" id="6.3.4.21"/>
    </reaction>
</comment>
<feature type="binding site" description="in other chain" evidence="18">
    <location>
        <begin position="647"/>
        <end position="648"/>
    </location>
    <ligand>
        <name>deamido-NAD(+)</name>
        <dbReference type="ChEBI" id="CHEBI:58437"/>
        <note>ligand shared between two neighboring subunits</note>
    </ligand>
</feature>
<dbReference type="PANTHER" id="PTHR11098:SF1">
    <property type="entry name" value="NICOTINATE PHOSPHORIBOSYLTRANSFERASE"/>
    <property type="match status" value="1"/>
</dbReference>
<dbReference type="SUPFAM" id="SSF52402">
    <property type="entry name" value="Adenine nucleotide alpha hydrolases-like"/>
    <property type="match status" value="1"/>
</dbReference>
<evidence type="ECO:0000256" key="5">
    <source>
        <dbReference type="ARBA" id="ARBA00022553"/>
    </source>
</evidence>
<dbReference type="GO" id="GO:0034355">
    <property type="term" value="P:NAD+ biosynthetic process via the salvage pathway"/>
    <property type="evidence" value="ECO:0007669"/>
    <property type="project" value="TreeGrafter"/>
</dbReference>
<feature type="domain" description="Nicotinate phosphoribosyltransferase C-terminal" evidence="23">
    <location>
        <begin position="261"/>
        <end position="370"/>
    </location>
</feature>
<dbReference type="CDD" id="cd00553">
    <property type="entry name" value="NAD_synthase"/>
    <property type="match status" value="1"/>
</dbReference>
<evidence type="ECO:0000256" key="12">
    <source>
        <dbReference type="ARBA" id="ARBA00022842"/>
    </source>
</evidence>
<comment type="function">
    <text evidence="16 18">Catalyzes the ATP-dependent amidation of deamido-NAD to form NAD. Uses ammonia as a nitrogen source.</text>
</comment>
<dbReference type="GO" id="GO:0004516">
    <property type="term" value="F:nicotinate phosphoribosyltransferase activity"/>
    <property type="evidence" value="ECO:0007669"/>
    <property type="project" value="UniProtKB-EC"/>
</dbReference>
<keyword evidence="10 18" id="KW-0547">Nucleotide-binding</keyword>
<keyword evidence="12 18" id="KW-0460">Magnesium</keyword>
<dbReference type="GO" id="GO:0046872">
    <property type="term" value="F:metal ion binding"/>
    <property type="evidence" value="ECO:0007669"/>
    <property type="project" value="UniProtKB-KW"/>
</dbReference>
<keyword evidence="5" id="KW-0597">Phosphoprotein</keyword>
<evidence type="ECO:0000256" key="15">
    <source>
        <dbReference type="ARBA" id="ARBA00051206"/>
    </source>
</evidence>
<keyword evidence="7" id="KW-0662">Pyridine nucleotide biosynthesis</keyword>
<dbReference type="InterPro" id="IPR014729">
    <property type="entry name" value="Rossmann-like_a/b/a_fold"/>
</dbReference>
<comment type="pathway">
    <text evidence="1">Cofactor biosynthesis; NAD(+) biosynthesis; nicotinate D-ribonucleotide from nicotinate: step 1/1.</text>
</comment>
<evidence type="ECO:0000313" key="24">
    <source>
        <dbReference type="EMBL" id="SUL36982.1"/>
    </source>
</evidence>
<organism evidence="24 25">
    <name type="scientific">Staphylococcus aureus</name>
    <dbReference type="NCBI Taxonomy" id="1280"/>
    <lineage>
        <taxon>Bacteria</taxon>
        <taxon>Bacillati</taxon>
        <taxon>Bacillota</taxon>
        <taxon>Bacilli</taxon>
        <taxon>Bacillales</taxon>
        <taxon>Staphylococcaceae</taxon>
        <taxon>Staphylococcus</taxon>
    </lineage>
</organism>
<evidence type="ECO:0000256" key="17">
    <source>
        <dbReference type="ARBA" id="ARBA00070926"/>
    </source>
</evidence>
<dbReference type="Pfam" id="PF17956">
    <property type="entry name" value="NAPRTase_C"/>
    <property type="match status" value="1"/>
</dbReference>
<comment type="similarity">
    <text evidence="2 18 19">Belongs to the NAD synthetase family.</text>
</comment>
<dbReference type="SMR" id="A0A380EL27"/>
<dbReference type="FunFam" id="3.20.20.70:FF:000076">
    <property type="entry name" value="Nicotinate phosphoribosyltransferase"/>
    <property type="match status" value="1"/>
</dbReference>
<dbReference type="InterPro" id="IPR013785">
    <property type="entry name" value="Aldolase_TIM"/>
</dbReference>
<dbReference type="NCBIfam" id="NF009131">
    <property type="entry name" value="PRK12484.1"/>
    <property type="match status" value="1"/>
</dbReference>
<evidence type="ECO:0000256" key="4">
    <source>
        <dbReference type="ARBA" id="ARBA00011738"/>
    </source>
</evidence>
<evidence type="ECO:0000256" key="16">
    <source>
        <dbReference type="ARBA" id="ARBA00055966"/>
    </source>
</evidence>
<evidence type="ECO:0000256" key="6">
    <source>
        <dbReference type="ARBA" id="ARBA00022598"/>
    </source>
</evidence>
<comment type="catalytic activity">
    <reaction evidence="15 18 20">
        <text>deamido-NAD(+) + NH4(+) + ATP = AMP + diphosphate + NAD(+) + H(+)</text>
        <dbReference type="Rhea" id="RHEA:21188"/>
        <dbReference type="ChEBI" id="CHEBI:15378"/>
        <dbReference type="ChEBI" id="CHEBI:28938"/>
        <dbReference type="ChEBI" id="CHEBI:30616"/>
        <dbReference type="ChEBI" id="CHEBI:33019"/>
        <dbReference type="ChEBI" id="CHEBI:57540"/>
        <dbReference type="ChEBI" id="CHEBI:58437"/>
        <dbReference type="ChEBI" id="CHEBI:456215"/>
        <dbReference type="EC" id="6.3.1.5"/>
    </reaction>
</comment>
<dbReference type="Gene3D" id="3.20.140.10">
    <property type="entry name" value="nicotinate phosphoribosyltransferase"/>
    <property type="match status" value="1"/>
</dbReference>
<evidence type="ECO:0000256" key="7">
    <source>
        <dbReference type="ARBA" id="ARBA00022642"/>
    </source>
</evidence>
<evidence type="ECO:0000259" key="21">
    <source>
        <dbReference type="Pfam" id="PF02540"/>
    </source>
</evidence>
<dbReference type="Proteomes" id="UP000254116">
    <property type="component" value="Unassembled WGS sequence"/>
</dbReference>
<reference evidence="24 25" key="1">
    <citation type="submission" date="2018-06" db="EMBL/GenBank/DDBJ databases">
        <authorList>
            <consortium name="Pathogen Informatics"/>
            <person name="Doyle S."/>
        </authorList>
    </citation>
    <scope>NUCLEOTIDE SEQUENCE [LARGE SCALE GENOMIC DNA]</scope>
    <source>
        <strain evidence="24 25">NCTC10702</strain>
    </source>
</reference>
<dbReference type="GO" id="GO:0047280">
    <property type="term" value="F:nicotinamide phosphoribosyltransferase activity"/>
    <property type="evidence" value="ECO:0007669"/>
    <property type="project" value="UniProtKB-ARBA"/>
</dbReference>
<feature type="domain" description="NAD/GMP synthase" evidence="21">
    <location>
        <begin position="412"/>
        <end position="651"/>
    </location>
</feature>
<feature type="binding site" evidence="18">
    <location>
        <position position="598"/>
    </location>
    <ligand>
        <name>ATP</name>
        <dbReference type="ChEBI" id="CHEBI:30616"/>
    </ligand>
</feature>
<evidence type="ECO:0000256" key="20">
    <source>
        <dbReference type="RuleBase" id="RU003812"/>
    </source>
</evidence>
<keyword evidence="24" id="KW-0328">Glycosyltransferase</keyword>
<dbReference type="Gene3D" id="3.20.20.70">
    <property type="entry name" value="Aldolase class I"/>
    <property type="match status" value="1"/>
</dbReference>
<feature type="binding site" evidence="18">
    <location>
        <position position="547"/>
    </location>
    <ligand>
        <name>ATP</name>
        <dbReference type="ChEBI" id="CHEBI:30616"/>
    </ligand>
</feature>
<evidence type="ECO:0000256" key="18">
    <source>
        <dbReference type="HAMAP-Rule" id="MF_00193"/>
    </source>
</evidence>
<dbReference type="FunFam" id="3.40.50.620:FF:000015">
    <property type="entry name" value="NH(3)-dependent NAD(+) synthetase"/>
    <property type="match status" value="1"/>
</dbReference>
<evidence type="ECO:0000256" key="8">
    <source>
        <dbReference type="ARBA" id="ARBA00022679"/>
    </source>
</evidence>
<keyword evidence="6 18" id="KW-0436">Ligase</keyword>
<comment type="subunit">
    <text evidence="4 18">Homodimer.</text>
</comment>
<feature type="binding site" evidence="18">
    <location>
        <position position="567"/>
    </location>
    <ligand>
        <name>deamido-NAD(+)</name>
        <dbReference type="ChEBI" id="CHEBI:58437"/>
        <note>ligand shared between two neighboring subunits</note>
    </ligand>
</feature>
<evidence type="ECO:0000256" key="2">
    <source>
        <dbReference type="ARBA" id="ARBA00005859"/>
    </source>
</evidence>
<dbReference type="InterPro" id="IPR003694">
    <property type="entry name" value="NAD_synthase"/>
</dbReference>